<name>A0ABQ1V319_9NOCA</name>
<dbReference type="Gene3D" id="3.30.9.10">
    <property type="entry name" value="D-Amino Acid Oxidase, subunit A, domain 2"/>
    <property type="match status" value="1"/>
</dbReference>
<evidence type="ECO:0000313" key="3">
    <source>
        <dbReference type="EMBL" id="GGF35243.1"/>
    </source>
</evidence>
<keyword evidence="4" id="KW-1185">Reference proteome</keyword>
<evidence type="ECO:0000259" key="2">
    <source>
        <dbReference type="Pfam" id="PF01494"/>
    </source>
</evidence>
<gene>
    <name evidence="3" type="ORF">GCM10007298_33810</name>
</gene>
<dbReference type="RefSeq" id="WP_188491085.1">
    <property type="nucleotide sequence ID" value="NZ_BMCS01000002.1"/>
</dbReference>
<reference evidence="4" key="1">
    <citation type="journal article" date="2019" name="Int. J. Syst. Evol. Microbiol.">
        <title>The Global Catalogue of Microorganisms (GCM) 10K type strain sequencing project: providing services to taxonomists for standard genome sequencing and annotation.</title>
        <authorList>
            <consortium name="The Broad Institute Genomics Platform"/>
            <consortium name="The Broad Institute Genome Sequencing Center for Infectious Disease"/>
            <person name="Wu L."/>
            <person name="Ma J."/>
        </authorList>
    </citation>
    <scope>NUCLEOTIDE SEQUENCE [LARGE SCALE GENOMIC DNA]</scope>
    <source>
        <strain evidence="4">CCM 7855</strain>
    </source>
</reference>
<proteinExistence type="predicted"/>
<accession>A0ABQ1V319</accession>
<feature type="region of interest" description="Disordered" evidence="1">
    <location>
        <begin position="381"/>
        <end position="402"/>
    </location>
</feature>
<evidence type="ECO:0000313" key="4">
    <source>
        <dbReference type="Proteomes" id="UP000632454"/>
    </source>
</evidence>
<dbReference type="Gene3D" id="3.50.50.60">
    <property type="entry name" value="FAD/NAD(P)-binding domain"/>
    <property type="match status" value="1"/>
</dbReference>
<dbReference type="InterPro" id="IPR036188">
    <property type="entry name" value="FAD/NAD-bd_sf"/>
</dbReference>
<dbReference type="PRINTS" id="PR00420">
    <property type="entry name" value="RNGMNOXGNASE"/>
</dbReference>
<sequence length="402" mass="43488">MTTVLISGASIAGPALAYWLNRQGVTTTIVERAPELRTGGQAIDLRGAGREVARRMGIEDAVRAAGTGEKGIEFVDATGKVKGAFAADDFADGNGPTAELEILRGDLARILVDTVADDTEFLFGDSIAEIDDDGDQVHVVFASGIRRSFDFVVISEGMRSRTRRLVFDDADAIRSLGMYTSYFTIPRTETDTDWAAWCSLPGSRSLFLRPDSHGTRRAAFSFMTDEQGFDDLDTSGQKKLLRQRFSDVGWEFPRVLDGMDDADDFYFEGLGQVKLPNWSKGRVVLVGDSAYCASPISGMGTSLSLVGAYVLAGELTGGDGRFARYEATMRPYVDEAQKLPPGAPRIANPKSRLGVRLFNGVIAIASSGLVRTLASRFTSPPAEKFTLPDHPHNVPARPQLGT</sequence>
<protein>
    <submittedName>
        <fullName evidence="3">FAD-binding monooxygenase</fullName>
    </submittedName>
</protein>
<dbReference type="Proteomes" id="UP000632454">
    <property type="component" value="Unassembled WGS sequence"/>
</dbReference>
<feature type="domain" description="FAD-binding" evidence="2">
    <location>
        <begin position="2"/>
        <end position="315"/>
    </location>
</feature>
<dbReference type="EMBL" id="BMCS01000002">
    <property type="protein sequence ID" value="GGF35243.1"/>
    <property type="molecule type" value="Genomic_DNA"/>
</dbReference>
<dbReference type="GO" id="GO:0004497">
    <property type="term" value="F:monooxygenase activity"/>
    <property type="evidence" value="ECO:0007669"/>
    <property type="project" value="UniProtKB-KW"/>
</dbReference>
<keyword evidence="3" id="KW-0560">Oxidoreductase</keyword>
<comment type="caution">
    <text evidence="3">The sequence shown here is derived from an EMBL/GenBank/DDBJ whole genome shotgun (WGS) entry which is preliminary data.</text>
</comment>
<dbReference type="PANTHER" id="PTHR46865">
    <property type="entry name" value="OXIDOREDUCTASE-RELATED"/>
    <property type="match status" value="1"/>
</dbReference>
<evidence type="ECO:0000256" key="1">
    <source>
        <dbReference type="SAM" id="MobiDB-lite"/>
    </source>
</evidence>
<keyword evidence="3" id="KW-0503">Monooxygenase</keyword>
<dbReference type="PANTHER" id="PTHR46865:SF2">
    <property type="entry name" value="MONOOXYGENASE"/>
    <property type="match status" value="1"/>
</dbReference>
<dbReference type="Pfam" id="PF01494">
    <property type="entry name" value="FAD_binding_3"/>
    <property type="match status" value="1"/>
</dbReference>
<dbReference type="InterPro" id="IPR051704">
    <property type="entry name" value="FAD_aromatic-hydroxylase"/>
</dbReference>
<organism evidence="3 4">
    <name type="scientific">Williamsia phyllosphaerae</name>
    <dbReference type="NCBI Taxonomy" id="885042"/>
    <lineage>
        <taxon>Bacteria</taxon>
        <taxon>Bacillati</taxon>
        <taxon>Actinomycetota</taxon>
        <taxon>Actinomycetes</taxon>
        <taxon>Mycobacteriales</taxon>
        <taxon>Nocardiaceae</taxon>
        <taxon>Williamsia</taxon>
    </lineage>
</organism>
<dbReference type="InterPro" id="IPR002938">
    <property type="entry name" value="FAD-bd"/>
</dbReference>
<dbReference type="SUPFAM" id="SSF51905">
    <property type="entry name" value="FAD/NAD(P)-binding domain"/>
    <property type="match status" value="1"/>
</dbReference>